<organism evidence="1 2">
    <name type="scientific">Eucalyptus globulus</name>
    <name type="common">Tasmanian blue gum</name>
    <dbReference type="NCBI Taxonomy" id="34317"/>
    <lineage>
        <taxon>Eukaryota</taxon>
        <taxon>Viridiplantae</taxon>
        <taxon>Streptophyta</taxon>
        <taxon>Embryophyta</taxon>
        <taxon>Tracheophyta</taxon>
        <taxon>Spermatophyta</taxon>
        <taxon>Magnoliopsida</taxon>
        <taxon>eudicotyledons</taxon>
        <taxon>Gunneridae</taxon>
        <taxon>Pentapetalae</taxon>
        <taxon>rosids</taxon>
        <taxon>malvids</taxon>
        <taxon>Myrtales</taxon>
        <taxon>Myrtaceae</taxon>
        <taxon>Myrtoideae</taxon>
        <taxon>Eucalypteae</taxon>
        <taxon>Eucalyptus</taxon>
    </lineage>
</organism>
<evidence type="ECO:0000313" key="2">
    <source>
        <dbReference type="Proteomes" id="UP001634007"/>
    </source>
</evidence>
<comment type="caution">
    <text evidence="1">The sequence shown here is derived from an EMBL/GenBank/DDBJ whole genome shotgun (WGS) entry which is preliminary data.</text>
</comment>
<evidence type="ECO:0000313" key="1">
    <source>
        <dbReference type="EMBL" id="KAL3746988.1"/>
    </source>
</evidence>
<reference evidence="1 2" key="1">
    <citation type="submission" date="2024-11" db="EMBL/GenBank/DDBJ databases">
        <title>Chromosome-level genome assembly of Eucalyptus globulus Labill. provides insights into its genome evolution.</title>
        <authorList>
            <person name="Li X."/>
        </authorList>
    </citation>
    <scope>NUCLEOTIDE SEQUENCE [LARGE SCALE GENOMIC DNA]</scope>
    <source>
        <strain evidence="1">CL2024</strain>
        <tissue evidence="1">Fresh tender leaves</tissue>
    </source>
</reference>
<dbReference type="AlphaFoldDB" id="A0ABD3L5A6"/>
<dbReference type="EMBL" id="JBJKBG010000003">
    <property type="protein sequence ID" value="KAL3746988.1"/>
    <property type="molecule type" value="Genomic_DNA"/>
</dbReference>
<proteinExistence type="predicted"/>
<accession>A0ABD3L5A6</accession>
<dbReference type="Proteomes" id="UP001634007">
    <property type="component" value="Unassembled WGS sequence"/>
</dbReference>
<keyword evidence="2" id="KW-1185">Reference proteome</keyword>
<gene>
    <name evidence="1" type="ORF">ACJRO7_015861</name>
</gene>
<name>A0ABD3L5A6_EUCGL</name>
<sequence>MLLIHSTPPEWNGDILRPSYHLVQVADRIGIPNPPGCVELSPDAVDEEFISKNKAKGLADMYLKLQSPSWTTVAGTSRIIVQKKLKRKVRRPEQELREKFERGILEATHGMSDLAREMLMTEMEMHKPKKDIIDSAMRAEIKEFLGEPVDAGKENMESQ</sequence>
<protein>
    <submittedName>
        <fullName evidence="1">Uncharacterized protein</fullName>
    </submittedName>
</protein>